<gene>
    <name evidence="1" type="ORF">HMPREF0766_13789</name>
</gene>
<reference evidence="1" key="1">
    <citation type="submission" date="2010-07" db="EMBL/GenBank/DDBJ databases">
        <authorList>
            <person name="Muzny D."/>
            <person name="Qin X."/>
            <person name="Buhay C."/>
            <person name="Dugan-Rocha S."/>
            <person name="Ding Y."/>
            <person name="Chen G."/>
            <person name="Hawes A."/>
            <person name="Holder M."/>
            <person name="Jhangiani S."/>
            <person name="Johnson A."/>
            <person name="Khan Z."/>
            <person name="Li Z."/>
            <person name="Liu W."/>
            <person name="Liu X."/>
            <person name="Perez L."/>
            <person name="Shen H."/>
            <person name="Wang Q."/>
            <person name="Watt J."/>
            <person name="Xi L."/>
            <person name="Xin Y."/>
            <person name="Zhou J."/>
            <person name="Deng J."/>
            <person name="Jiang H."/>
            <person name="Liu Y."/>
            <person name="Qu J."/>
            <person name="Song X.-Z."/>
            <person name="Zhang L."/>
            <person name="Villasana D."/>
            <person name="Johnson A."/>
            <person name="Liu J."/>
            <person name="Liyanage D."/>
            <person name="Lorensuhewa L."/>
            <person name="Robinson T."/>
            <person name="Song A."/>
            <person name="Song B.-B."/>
            <person name="Dinh H."/>
            <person name="Thornton R."/>
            <person name="Coyle M."/>
            <person name="Francisco L."/>
            <person name="Jackson L."/>
            <person name="Javaid M."/>
            <person name="Korchina V."/>
            <person name="Kovar C."/>
            <person name="Mata R."/>
            <person name="Mathew T."/>
            <person name="Ngo R."/>
            <person name="Nguyen L."/>
            <person name="Nguyen N."/>
            <person name="Okwuonu G."/>
            <person name="Ongeri F."/>
            <person name="Pham C."/>
            <person name="Simmons D."/>
            <person name="Wilczek-Boney K."/>
            <person name="Hale W."/>
            <person name="Jakkamsetti A."/>
            <person name="Pham P."/>
            <person name="Ruth R."/>
            <person name="San Lucas F."/>
            <person name="Warren J."/>
            <person name="Zhang J."/>
            <person name="Zhao Z."/>
            <person name="Zhou C."/>
            <person name="Zhu D."/>
            <person name="Lee S."/>
            <person name="Bess C."/>
            <person name="Blankenburg K."/>
            <person name="Forbes L."/>
            <person name="Fu Q."/>
            <person name="Gubbala S."/>
            <person name="Hirani K."/>
            <person name="Jayaseelan J.C."/>
            <person name="Lara F."/>
            <person name="Munidasa M."/>
            <person name="Palculict T."/>
            <person name="Patil S."/>
            <person name="Pu L.-L."/>
            <person name="Saada N."/>
            <person name="Tang L."/>
            <person name="Weissenberger G."/>
            <person name="Zhu Y."/>
            <person name="Hemphill L."/>
            <person name="Shang Y."/>
            <person name="Youmans B."/>
            <person name="Ayvaz T."/>
            <person name="Ross M."/>
            <person name="Santibanez J."/>
            <person name="Aqrawi P."/>
            <person name="Gross S."/>
            <person name="Joshi V."/>
            <person name="Fowler G."/>
            <person name="Nazareth L."/>
            <person name="Reid J."/>
            <person name="Worley K."/>
            <person name="Petrosino J."/>
            <person name="Highlander S."/>
            <person name="Gibbs R."/>
        </authorList>
    </citation>
    <scope>NUCLEOTIDE SEQUENCE [LARGE SCALE GENOMIC DNA]</scope>
    <source>
        <strain evidence="1">ATCC 33861</strain>
    </source>
</reference>
<organism evidence="1 2">
    <name type="scientific">Sphingobacterium spiritivorum ATCC 33861</name>
    <dbReference type="NCBI Taxonomy" id="525373"/>
    <lineage>
        <taxon>Bacteria</taxon>
        <taxon>Pseudomonadati</taxon>
        <taxon>Bacteroidota</taxon>
        <taxon>Sphingobacteriia</taxon>
        <taxon>Sphingobacteriales</taxon>
        <taxon>Sphingobacteriaceae</taxon>
        <taxon>Sphingobacterium</taxon>
    </lineage>
</organism>
<dbReference type="AlphaFoldDB" id="D7VS35"/>
<dbReference type="STRING" id="525373.HMPREF0766_13789"/>
<evidence type="ECO:0000313" key="2">
    <source>
        <dbReference type="Proteomes" id="UP000006258"/>
    </source>
</evidence>
<evidence type="ECO:0000313" key="1">
    <source>
        <dbReference type="EMBL" id="EFK56586.1"/>
    </source>
</evidence>
<name>D7VS35_SPHSI</name>
<comment type="caution">
    <text evidence="1">The sequence shown here is derived from an EMBL/GenBank/DDBJ whole genome shotgun (WGS) entry which is preliminary data.</text>
</comment>
<sequence length="40" mass="4701">MINNFGSIYFFKTTFMKNCLVIDWILKIVICQLGRLVVAF</sequence>
<protein>
    <submittedName>
        <fullName evidence="1">Uncharacterized protein</fullName>
    </submittedName>
</protein>
<dbReference type="HOGENOM" id="CLU_3296708_0_0_10"/>
<dbReference type="Proteomes" id="UP000006258">
    <property type="component" value="Unassembled WGS sequence"/>
</dbReference>
<accession>D7VS35</accession>
<dbReference type="EMBL" id="ACHA02000012">
    <property type="protein sequence ID" value="EFK56586.1"/>
    <property type="molecule type" value="Genomic_DNA"/>
</dbReference>
<proteinExistence type="predicted"/>
<keyword evidence="2" id="KW-1185">Reference proteome</keyword>